<comment type="caution">
    <text evidence="1">The sequence shown here is derived from an EMBL/GenBank/DDBJ whole genome shotgun (WGS) entry which is preliminary data.</text>
</comment>
<dbReference type="EMBL" id="JAARRM010000007">
    <property type="protein sequence ID" value="MBC1522419.1"/>
    <property type="molecule type" value="Genomic_DNA"/>
</dbReference>
<gene>
    <name evidence="1" type="ORF">HB912_12250</name>
</gene>
<accession>A0A841ZP38</accession>
<organism evidence="1 2">
    <name type="scientific">Listeria aquatica</name>
    <dbReference type="NCBI Taxonomy" id="1494960"/>
    <lineage>
        <taxon>Bacteria</taxon>
        <taxon>Bacillati</taxon>
        <taxon>Bacillota</taxon>
        <taxon>Bacilli</taxon>
        <taxon>Bacillales</taxon>
        <taxon>Listeriaceae</taxon>
        <taxon>Listeria</taxon>
    </lineage>
</organism>
<dbReference type="GO" id="GO:0005198">
    <property type="term" value="F:structural molecule activity"/>
    <property type="evidence" value="ECO:0007669"/>
    <property type="project" value="InterPro"/>
</dbReference>
<evidence type="ECO:0000313" key="1">
    <source>
        <dbReference type="EMBL" id="MBC1522419.1"/>
    </source>
</evidence>
<sequence length="383" mass="43456">MSITPLQLDLYTSNIVDIYRALEIEIFEQIAKRLKVKGNVHVLEWQVEKLAQLNMLNRGTLKELSKVSGRSVKEIKRIISEAGYGAVSDVDKQFGKVFDSKSLPNDLDHVLTGYFNQTWLEMDNLVNQTLLTTQYGKGSVARLYESIINETTAKVLNGVQTHQKALEETILKWADKGIDSGFVDKGGHTWSLERYVDTVLRSTVNNTYNKMTTSRMAEYDVYTVLMTSVVDAAPRCASCQGQVLDIRPIGQADSGYPSIYLFGYGKAGGTLGINCRHRIIAFVPGVNTNNQSQYDSEEVEKRYKMRQAQRTIERRIRKTKKNIIITEALGSDKLDHYTKLLKAQQLQMRELLKKADASQLSRNYKREKVVTPKETILKEVNKS</sequence>
<name>A0A841ZP38_9LIST</name>
<protein>
    <submittedName>
        <fullName evidence="1">Capsid protein</fullName>
    </submittedName>
</protein>
<reference evidence="1 2" key="1">
    <citation type="submission" date="2020-03" db="EMBL/GenBank/DDBJ databases">
        <title>Soil Listeria distribution.</title>
        <authorList>
            <person name="Liao J."/>
            <person name="Wiedmann M."/>
        </authorList>
    </citation>
    <scope>NUCLEOTIDE SEQUENCE [LARGE SCALE GENOMIC DNA]</scope>
    <source>
        <strain evidence="1 2">FSL L7-1507</strain>
    </source>
</reference>
<dbReference type="AlphaFoldDB" id="A0A841ZP38"/>
<dbReference type="RefSeq" id="WP_185374962.1">
    <property type="nucleotide sequence ID" value="NZ_JAARRM010000007.1"/>
</dbReference>
<evidence type="ECO:0000313" key="2">
    <source>
        <dbReference type="Proteomes" id="UP000559885"/>
    </source>
</evidence>
<dbReference type="Pfam" id="PF06152">
    <property type="entry name" value="Phage_min_cap2"/>
    <property type="match status" value="1"/>
</dbReference>
<dbReference type="Proteomes" id="UP000559885">
    <property type="component" value="Unassembled WGS sequence"/>
</dbReference>
<dbReference type="InterPro" id="IPR009319">
    <property type="entry name" value="Phage_A118_VSP1"/>
</dbReference>
<proteinExistence type="predicted"/>